<feature type="domain" description="ABC transporter" evidence="5">
    <location>
        <begin position="260"/>
        <end position="502"/>
    </location>
</feature>
<dbReference type="InterPro" id="IPR003593">
    <property type="entry name" value="AAA+_ATPase"/>
</dbReference>
<feature type="domain" description="ABC transporter" evidence="5">
    <location>
        <begin position="12"/>
        <end position="245"/>
    </location>
</feature>
<keyword evidence="3" id="KW-0547">Nucleotide-binding</keyword>
<dbReference type="PANTHER" id="PTHR43790:SF9">
    <property type="entry name" value="GALACTOFURANOSE TRANSPORTER ATP-BINDING PROTEIN YTFR"/>
    <property type="match status" value="1"/>
</dbReference>
<comment type="caution">
    <text evidence="6">The sequence shown here is derived from an EMBL/GenBank/DDBJ whole genome shotgun (WGS) entry which is preliminary data.</text>
</comment>
<accession>A0ABS4TZV8</accession>
<sequence>MNEAAAGGTLAAAARNITKRYGKTVALNDVGIEIRDGESHALVGRNGAGKSTLVSILTGLQAPDSGEVAFFGRPAPALSDREGWRRNVACVYQRSTIMPALSVAENLFINRQGKTVISWPKMRRQSAELLEPFGVDVDVTKPASELTVEQRQLVEIARALSVGAKFIILDEPTAQLDGPAIERLFERLRALQDTGITFMFISHHLEEIYEVCQTVTVFRDARHILTAPVNELGRAELVDAMTGEPGGLSVPSAADRPNVGQKATVALTLRDLSGDSFTGVSLEARKGEVIGLAGSASSGKHQVAETIYGLRKPTSGVIEVDGRKVKPGSVVDALRHGIGCVPRDRHHQGLVLGLSIAENAALTVMGKLGPAGLVPPRQLASVGGSAIASYDIVASGAEQPVSDLSGGNQQKVVMARALAGDPKVLVLINPTAGVDVKSKESLLGVVDRVARTGAAVIVVSDELDDLKVCDRVVVMFHGEVAHEFGRDWTESALVAAIEGVAE</sequence>
<keyword evidence="1" id="KW-0813">Transport</keyword>
<dbReference type="SUPFAM" id="SSF52540">
    <property type="entry name" value="P-loop containing nucleoside triphosphate hydrolases"/>
    <property type="match status" value="2"/>
</dbReference>
<evidence type="ECO:0000313" key="7">
    <source>
        <dbReference type="Proteomes" id="UP001519332"/>
    </source>
</evidence>
<keyword evidence="6" id="KW-0762">Sugar transport</keyword>
<reference evidence="6 7" key="1">
    <citation type="submission" date="2021-03" db="EMBL/GenBank/DDBJ databases">
        <title>Sequencing the genomes of 1000 actinobacteria strains.</title>
        <authorList>
            <person name="Klenk H.-P."/>
        </authorList>
    </citation>
    <scope>NUCLEOTIDE SEQUENCE [LARGE SCALE GENOMIC DNA]</scope>
    <source>
        <strain evidence="6 7">DSM 46670</strain>
    </source>
</reference>
<dbReference type="SMART" id="SM00382">
    <property type="entry name" value="AAA"/>
    <property type="match status" value="2"/>
</dbReference>
<dbReference type="Proteomes" id="UP001519332">
    <property type="component" value="Unassembled WGS sequence"/>
</dbReference>
<keyword evidence="4 6" id="KW-0067">ATP-binding</keyword>
<dbReference type="Gene3D" id="3.40.50.300">
    <property type="entry name" value="P-loop containing nucleotide triphosphate hydrolases"/>
    <property type="match status" value="2"/>
</dbReference>
<dbReference type="GO" id="GO:0005524">
    <property type="term" value="F:ATP binding"/>
    <property type="evidence" value="ECO:0007669"/>
    <property type="project" value="UniProtKB-KW"/>
</dbReference>
<dbReference type="InterPro" id="IPR027417">
    <property type="entry name" value="P-loop_NTPase"/>
</dbReference>
<dbReference type="RefSeq" id="WP_307855648.1">
    <property type="nucleotide sequence ID" value="NZ_JAGINW010000001.1"/>
</dbReference>
<keyword evidence="2" id="KW-0677">Repeat</keyword>
<evidence type="ECO:0000313" key="6">
    <source>
        <dbReference type="EMBL" id="MBP2329937.1"/>
    </source>
</evidence>
<dbReference type="CDD" id="cd03216">
    <property type="entry name" value="ABC_Carb_Monos_I"/>
    <property type="match status" value="1"/>
</dbReference>
<evidence type="ECO:0000256" key="2">
    <source>
        <dbReference type="ARBA" id="ARBA00022737"/>
    </source>
</evidence>
<dbReference type="InterPro" id="IPR003439">
    <property type="entry name" value="ABC_transporter-like_ATP-bd"/>
</dbReference>
<protein>
    <submittedName>
        <fullName evidence="6">Simple sugar transport system ATP-binding protein</fullName>
    </submittedName>
</protein>
<keyword evidence="7" id="KW-1185">Reference proteome</keyword>
<organism evidence="6 7">
    <name type="scientific">Kibdelosporangium banguiense</name>
    <dbReference type="NCBI Taxonomy" id="1365924"/>
    <lineage>
        <taxon>Bacteria</taxon>
        <taxon>Bacillati</taxon>
        <taxon>Actinomycetota</taxon>
        <taxon>Actinomycetes</taxon>
        <taxon>Pseudonocardiales</taxon>
        <taxon>Pseudonocardiaceae</taxon>
        <taxon>Kibdelosporangium</taxon>
    </lineage>
</organism>
<dbReference type="PROSITE" id="PS00211">
    <property type="entry name" value="ABC_TRANSPORTER_1"/>
    <property type="match status" value="1"/>
</dbReference>
<name>A0ABS4TZV8_9PSEU</name>
<dbReference type="PROSITE" id="PS50893">
    <property type="entry name" value="ABC_TRANSPORTER_2"/>
    <property type="match status" value="2"/>
</dbReference>
<evidence type="ECO:0000259" key="5">
    <source>
        <dbReference type="PROSITE" id="PS50893"/>
    </source>
</evidence>
<dbReference type="InterPro" id="IPR050107">
    <property type="entry name" value="ABC_carbohydrate_import_ATPase"/>
</dbReference>
<evidence type="ECO:0000256" key="4">
    <source>
        <dbReference type="ARBA" id="ARBA00022840"/>
    </source>
</evidence>
<gene>
    <name evidence="6" type="ORF">JOF56_010322</name>
</gene>
<dbReference type="EMBL" id="JAGINW010000001">
    <property type="protein sequence ID" value="MBP2329937.1"/>
    <property type="molecule type" value="Genomic_DNA"/>
</dbReference>
<dbReference type="PANTHER" id="PTHR43790">
    <property type="entry name" value="CARBOHYDRATE TRANSPORT ATP-BINDING PROTEIN MG119-RELATED"/>
    <property type="match status" value="1"/>
</dbReference>
<evidence type="ECO:0000256" key="1">
    <source>
        <dbReference type="ARBA" id="ARBA00022448"/>
    </source>
</evidence>
<proteinExistence type="predicted"/>
<dbReference type="Pfam" id="PF00005">
    <property type="entry name" value="ABC_tran"/>
    <property type="match status" value="2"/>
</dbReference>
<dbReference type="InterPro" id="IPR017871">
    <property type="entry name" value="ABC_transporter-like_CS"/>
</dbReference>
<evidence type="ECO:0000256" key="3">
    <source>
        <dbReference type="ARBA" id="ARBA00022741"/>
    </source>
</evidence>
<dbReference type="CDD" id="cd03215">
    <property type="entry name" value="ABC_Carb_Monos_II"/>
    <property type="match status" value="1"/>
</dbReference>